<dbReference type="EMBL" id="KN835243">
    <property type="protein sequence ID" value="KIK42280.1"/>
    <property type="molecule type" value="Genomic_DNA"/>
</dbReference>
<name>A0A0C9ZWU9_9AGAM</name>
<dbReference type="AlphaFoldDB" id="A0A0C9ZWU9"/>
<gene>
    <name evidence="1" type="ORF">CY34DRAFT_805112</name>
</gene>
<accession>A0A0C9ZWU9</accession>
<evidence type="ECO:0000313" key="1">
    <source>
        <dbReference type="EMBL" id="KIK42280.1"/>
    </source>
</evidence>
<reference evidence="2" key="2">
    <citation type="submission" date="2015-01" db="EMBL/GenBank/DDBJ databases">
        <title>Evolutionary Origins and Diversification of the Mycorrhizal Mutualists.</title>
        <authorList>
            <consortium name="DOE Joint Genome Institute"/>
            <consortium name="Mycorrhizal Genomics Consortium"/>
            <person name="Kohler A."/>
            <person name="Kuo A."/>
            <person name="Nagy L.G."/>
            <person name="Floudas D."/>
            <person name="Copeland A."/>
            <person name="Barry K.W."/>
            <person name="Cichocki N."/>
            <person name="Veneault-Fourrey C."/>
            <person name="LaButti K."/>
            <person name="Lindquist E.A."/>
            <person name="Lipzen A."/>
            <person name="Lundell T."/>
            <person name="Morin E."/>
            <person name="Murat C."/>
            <person name="Riley R."/>
            <person name="Ohm R."/>
            <person name="Sun H."/>
            <person name="Tunlid A."/>
            <person name="Henrissat B."/>
            <person name="Grigoriev I.V."/>
            <person name="Hibbett D.S."/>
            <person name="Martin F."/>
        </authorList>
    </citation>
    <scope>NUCLEOTIDE SEQUENCE [LARGE SCALE GENOMIC DNA]</scope>
    <source>
        <strain evidence="2">UH-Slu-Lm8-n1</strain>
    </source>
</reference>
<keyword evidence="2" id="KW-1185">Reference proteome</keyword>
<feature type="non-terminal residue" evidence="1">
    <location>
        <position position="1"/>
    </location>
</feature>
<dbReference type="InParanoid" id="A0A0C9ZWU9"/>
<organism evidence="1 2">
    <name type="scientific">Suillus luteus UH-Slu-Lm8-n1</name>
    <dbReference type="NCBI Taxonomy" id="930992"/>
    <lineage>
        <taxon>Eukaryota</taxon>
        <taxon>Fungi</taxon>
        <taxon>Dikarya</taxon>
        <taxon>Basidiomycota</taxon>
        <taxon>Agaricomycotina</taxon>
        <taxon>Agaricomycetes</taxon>
        <taxon>Agaricomycetidae</taxon>
        <taxon>Boletales</taxon>
        <taxon>Suillineae</taxon>
        <taxon>Suillaceae</taxon>
        <taxon>Suillus</taxon>
    </lineage>
</organism>
<protein>
    <submittedName>
        <fullName evidence="1">Uncharacterized protein</fullName>
    </submittedName>
</protein>
<dbReference type="HOGENOM" id="CLU_2623628_0_0_1"/>
<proteinExistence type="predicted"/>
<dbReference type="Proteomes" id="UP000054485">
    <property type="component" value="Unassembled WGS sequence"/>
</dbReference>
<reference evidence="1 2" key="1">
    <citation type="submission" date="2014-04" db="EMBL/GenBank/DDBJ databases">
        <authorList>
            <consortium name="DOE Joint Genome Institute"/>
            <person name="Kuo A."/>
            <person name="Ruytinx J."/>
            <person name="Rineau F."/>
            <person name="Colpaert J."/>
            <person name="Kohler A."/>
            <person name="Nagy L.G."/>
            <person name="Floudas D."/>
            <person name="Copeland A."/>
            <person name="Barry K.W."/>
            <person name="Cichocki N."/>
            <person name="Veneault-Fourrey C."/>
            <person name="LaButti K."/>
            <person name="Lindquist E.A."/>
            <person name="Lipzen A."/>
            <person name="Lundell T."/>
            <person name="Morin E."/>
            <person name="Murat C."/>
            <person name="Sun H."/>
            <person name="Tunlid A."/>
            <person name="Henrissat B."/>
            <person name="Grigoriev I.V."/>
            <person name="Hibbett D.S."/>
            <person name="Martin F."/>
            <person name="Nordberg H.P."/>
            <person name="Cantor M.N."/>
            <person name="Hua S.X."/>
        </authorList>
    </citation>
    <scope>NUCLEOTIDE SEQUENCE [LARGE SCALE GENOMIC DNA]</scope>
    <source>
        <strain evidence="1 2">UH-Slu-Lm8-n1</strain>
    </source>
</reference>
<evidence type="ECO:0000313" key="2">
    <source>
        <dbReference type="Proteomes" id="UP000054485"/>
    </source>
</evidence>
<sequence length="78" mass="8763">MFLSHQRACRHRLIFDVNPARLFPAPQLSMFFCALEPSILHQFTDIDCAGCGAVIPLSSCHSDLNKNSGNLMTNRWSL</sequence>